<dbReference type="InterPro" id="IPR011610">
    <property type="entry name" value="SAM_mthyl_Trfase_ML2640-like"/>
</dbReference>
<dbReference type="RefSeq" id="WP_182810826.1">
    <property type="nucleotide sequence ID" value="NZ_JACJFM010000042.1"/>
</dbReference>
<dbReference type="PANTHER" id="PTHR43619:SF2">
    <property type="entry name" value="S-ADENOSYL-L-METHIONINE-DEPENDENT METHYLTRANSFERASES SUPERFAMILY PROTEIN"/>
    <property type="match status" value="1"/>
</dbReference>
<name>A0A839IUM5_9GAMM</name>
<evidence type="ECO:0000313" key="6">
    <source>
        <dbReference type="Proteomes" id="UP000565262"/>
    </source>
</evidence>
<dbReference type="NCBIfam" id="TIGR00027">
    <property type="entry name" value="mthyl_TIGR00027"/>
    <property type="match status" value="1"/>
</dbReference>
<dbReference type="EMBL" id="JACJFM010000042">
    <property type="protein sequence ID" value="MBB1489055.1"/>
    <property type="molecule type" value="Genomic_DNA"/>
</dbReference>
<dbReference type="AlphaFoldDB" id="A0A839IUM5"/>
<dbReference type="InterPro" id="IPR007213">
    <property type="entry name" value="Ppm1/Ppm2/Tcmp"/>
</dbReference>
<accession>A0A839IUM5</accession>
<dbReference type="Pfam" id="PF04072">
    <property type="entry name" value="LCM"/>
    <property type="match status" value="1"/>
</dbReference>
<comment type="similarity">
    <text evidence="1 4">Belongs to the UPF0677 family.</text>
</comment>
<dbReference type="EC" id="2.1.1.-" evidence="4"/>
<dbReference type="SUPFAM" id="SSF53335">
    <property type="entry name" value="S-adenosyl-L-methionine-dependent methyltransferases"/>
    <property type="match status" value="1"/>
</dbReference>
<evidence type="ECO:0000256" key="4">
    <source>
        <dbReference type="RuleBase" id="RU362030"/>
    </source>
</evidence>
<proteinExistence type="inferred from homology"/>
<evidence type="ECO:0000256" key="2">
    <source>
        <dbReference type="ARBA" id="ARBA00022603"/>
    </source>
</evidence>
<gene>
    <name evidence="5" type="ORF">H4O21_20820</name>
</gene>
<evidence type="ECO:0000256" key="1">
    <source>
        <dbReference type="ARBA" id="ARBA00008138"/>
    </source>
</evidence>
<comment type="caution">
    <text evidence="5">The sequence shown here is derived from an EMBL/GenBank/DDBJ whole genome shotgun (WGS) entry which is preliminary data.</text>
</comment>
<keyword evidence="4" id="KW-0949">S-adenosyl-L-methionine</keyword>
<dbReference type="Proteomes" id="UP000565262">
    <property type="component" value="Unassembled WGS sequence"/>
</dbReference>
<organism evidence="5 6">
    <name type="scientific">Oceanospirillum sediminis</name>
    <dbReference type="NCBI Taxonomy" id="2760088"/>
    <lineage>
        <taxon>Bacteria</taxon>
        <taxon>Pseudomonadati</taxon>
        <taxon>Pseudomonadota</taxon>
        <taxon>Gammaproteobacteria</taxon>
        <taxon>Oceanospirillales</taxon>
        <taxon>Oceanospirillaceae</taxon>
        <taxon>Oceanospirillum</taxon>
    </lineage>
</organism>
<dbReference type="InterPro" id="IPR029063">
    <property type="entry name" value="SAM-dependent_MTases_sf"/>
</dbReference>
<keyword evidence="6" id="KW-1185">Reference proteome</keyword>
<dbReference type="PANTHER" id="PTHR43619">
    <property type="entry name" value="S-ADENOSYL-L-METHIONINE-DEPENDENT METHYLTRANSFERASE YKTD-RELATED"/>
    <property type="match status" value="1"/>
</dbReference>
<keyword evidence="3 5" id="KW-0808">Transferase</keyword>
<dbReference type="GO" id="GO:0032259">
    <property type="term" value="P:methylation"/>
    <property type="evidence" value="ECO:0007669"/>
    <property type="project" value="UniProtKB-KW"/>
</dbReference>
<evidence type="ECO:0000256" key="3">
    <source>
        <dbReference type="ARBA" id="ARBA00022679"/>
    </source>
</evidence>
<evidence type="ECO:0000313" key="5">
    <source>
        <dbReference type="EMBL" id="MBB1489055.1"/>
    </source>
</evidence>
<dbReference type="GO" id="GO:0008168">
    <property type="term" value="F:methyltransferase activity"/>
    <property type="evidence" value="ECO:0007669"/>
    <property type="project" value="UniProtKB-UniRule"/>
</dbReference>
<comment type="function">
    <text evidence="4">Exhibits S-adenosyl-L-methionine-dependent methyltransferase activity.</text>
</comment>
<keyword evidence="2 4" id="KW-0489">Methyltransferase</keyword>
<dbReference type="Gene3D" id="3.40.50.150">
    <property type="entry name" value="Vaccinia Virus protein VP39"/>
    <property type="match status" value="1"/>
</dbReference>
<protein>
    <recommendedName>
        <fullName evidence="4">S-adenosyl-L-methionine-dependent methyltransferase</fullName>
        <ecNumber evidence="4">2.1.1.-</ecNumber>
    </recommendedName>
</protein>
<sequence length="293" mass="33160">MKEDKASSTAYTVLQGILFSASKPEYQKLVSEETQKAGRQILSASAEGRKRLSQLNQGLFRFFAPYMEQAMMPGITLHYVLRKRYIRDAAEKAIADGYTQIVNLGAGFDTLAWELHNLHPDINFIELDHPATSAQKNKALSDQADNFHLLPVDFSQMDARQALESAPCFDATRRTFFICEGVLMYLSRPDIDRLFQGLKALCGAGTRMVFTSVVPMESKDSNSGWLLRWYLKFKSEPLNWMIEQKEQAGFVQSQGYQLVDLAGTDQLKSRYLQGIRHGVLHQGEYMVSVTIPE</sequence>
<reference evidence="5 6" key="1">
    <citation type="submission" date="2020-08" db="EMBL/GenBank/DDBJ databases">
        <title>Oceanospirillum sp. nov. isolated from marine sediment.</title>
        <authorList>
            <person name="Ji X."/>
        </authorList>
    </citation>
    <scope>NUCLEOTIDE SEQUENCE [LARGE SCALE GENOMIC DNA]</scope>
    <source>
        <strain evidence="5 6">D5</strain>
    </source>
</reference>